<organism evidence="1 2">
    <name type="scientific">Mucor saturninus</name>
    <dbReference type="NCBI Taxonomy" id="64648"/>
    <lineage>
        <taxon>Eukaryota</taxon>
        <taxon>Fungi</taxon>
        <taxon>Fungi incertae sedis</taxon>
        <taxon>Mucoromycota</taxon>
        <taxon>Mucoromycotina</taxon>
        <taxon>Mucoromycetes</taxon>
        <taxon>Mucorales</taxon>
        <taxon>Mucorineae</taxon>
        <taxon>Mucoraceae</taxon>
        <taxon>Mucor</taxon>
    </lineage>
</organism>
<comment type="caution">
    <text evidence="1">The sequence shown here is derived from an EMBL/GenBank/DDBJ whole genome shotgun (WGS) entry which is preliminary data.</text>
</comment>
<name>A0A8H7QE61_9FUNG</name>
<reference evidence="1" key="1">
    <citation type="submission" date="2020-12" db="EMBL/GenBank/DDBJ databases">
        <title>Metabolic potential, ecology and presence of endohyphal bacteria is reflected in genomic diversity of Mucoromycotina.</title>
        <authorList>
            <person name="Muszewska A."/>
            <person name="Okrasinska A."/>
            <person name="Steczkiewicz K."/>
            <person name="Drgas O."/>
            <person name="Orlowska M."/>
            <person name="Perlinska-Lenart U."/>
            <person name="Aleksandrzak-Piekarczyk T."/>
            <person name="Szatraj K."/>
            <person name="Zielenkiewicz U."/>
            <person name="Pilsyk S."/>
            <person name="Malc E."/>
            <person name="Mieczkowski P."/>
            <person name="Kruszewska J.S."/>
            <person name="Biernat P."/>
            <person name="Pawlowska J."/>
        </authorList>
    </citation>
    <scope>NUCLEOTIDE SEQUENCE</scope>
    <source>
        <strain evidence="1">WA0000017839</strain>
    </source>
</reference>
<dbReference type="EMBL" id="JAEPRD010000574">
    <property type="protein sequence ID" value="KAG2190751.1"/>
    <property type="molecule type" value="Genomic_DNA"/>
</dbReference>
<dbReference type="OrthoDB" id="2275839at2759"/>
<keyword evidence="2" id="KW-1185">Reference proteome</keyword>
<proteinExistence type="predicted"/>
<gene>
    <name evidence="1" type="ORF">INT47_006504</name>
</gene>
<dbReference type="AlphaFoldDB" id="A0A8H7QE61"/>
<evidence type="ECO:0000313" key="2">
    <source>
        <dbReference type="Proteomes" id="UP000603453"/>
    </source>
</evidence>
<evidence type="ECO:0000313" key="1">
    <source>
        <dbReference type="EMBL" id="KAG2190751.1"/>
    </source>
</evidence>
<evidence type="ECO:0008006" key="3">
    <source>
        <dbReference type="Google" id="ProtNLM"/>
    </source>
</evidence>
<protein>
    <recommendedName>
        <fullName evidence="3">Homeodomain-like DNA binding domain-containing transcription factor</fullName>
    </recommendedName>
</protein>
<sequence>MTLTDTTNNTPKRPDQIITDIRLAMSIPRSTIVDCVSRWEETGIGISETRKVEQPKLSERDQRAVVSSFRKEPFMPFVAHKEKLKTAGVDIHRQSLSKYASINEFSSYSPAYLPELTPRHM</sequence>
<accession>A0A8H7QE61</accession>
<dbReference type="Proteomes" id="UP000603453">
    <property type="component" value="Unassembled WGS sequence"/>
</dbReference>